<protein>
    <submittedName>
        <fullName evidence="5">NUDIX hydrolase</fullName>
    </submittedName>
</protein>
<comment type="similarity">
    <text evidence="3">Belongs to the Nudix hydrolase family.</text>
</comment>
<keyword evidence="2 3" id="KW-0378">Hydrolase</keyword>
<evidence type="ECO:0000259" key="4">
    <source>
        <dbReference type="PROSITE" id="PS51462"/>
    </source>
</evidence>
<evidence type="ECO:0000256" key="3">
    <source>
        <dbReference type="RuleBase" id="RU003476"/>
    </source>
</evidence>
<feature type="domain" description="Nudix hydrolase" evidence="4">
    <location>
        <begin position="9"/>
        <end position="137"/>
    </location>
</feature>
<dbReference type="SUPFAM" id="SSF55811">
    <property type="entry name" value="Nudix"/>
    <property type="match status" value="1"/>
</dbReference>
<keyword evidence="6" id="KW-1185">Reference proteome</keyword>
<evidence type="ECO:0000313" key="6">
    <source>
        <dbReference type="Proteomes" id="UP001595607"/>
    </source>
</evidence>
<dbReference type="InterPro" id="IPR020084">
    <property type="entry name" value="NUDIX_hydrolase_CS"/>
</dbReference>
<dbReference type="EMBL" id="JBHRVA010000003">
    <property type="protein sequence ID" value="MFC3303071.1"/>
    <property type="molecule type" value="Genomic_DNA"/>
</dbReference>
<dbReference type="Pfam" id="PF00293">
    <property type="entry name" value="NUDIX"/>
    <property type="match status" value="1"/>
</dbReference>
<dbReference type="InterPro" id="IPR015797">
    <property type="entry name" value="NUDIX_hydrolase-like_dom_sf"/>
</dbReference>
<sequence length="143" mass="15871">MEAPLTDQRPIVAVGGVVLKGDQVLLIQRGRPPLRKHWSIPGGKIEYGEDIRTALVREIEEETGVTCEPIGLIGVFEALPKREGDRHYVMVDYACRYISGEVTPGDDAMDAEWLSLPEALSRVAWDETRRAVQGALKFAKEAK</sequence>
<dbReference type="InterPro" id="IPR000086">
    <property type="entry name" value="NUDIX_hydrolase_dom"/>
</dbReference>
<dbReference type="PROSITE" id="PS00893">
    <property type="entry name" value="NUDIX_BOX"/>
    <property type="match status" value="1"/>
</dbReference>
<dbReference type="GO" id="GO:0016787">
    <property type="term" value="F:hydrolase activity"/>
    <property type="evidence" value="ECO:0007669"/>
    <property type="project" value="UniProtKB-KW"/>
</dbReference>
<accession>A0ABV7MCZ2</accession>
<gene>
    <name evidence="5" type="ORF">ACFONP_10040</name>
</gene>
<dbReference type="PANTHER" id="PTHR43736">
    <property type="entry name" value="ADP-RIBOSE PYROPHOSPHATASE"/>
    <property type="match status" value="1"/>
</dbReference>
<evidence type="ECO:0000256" key="1">
    <source>
        <dbReference type="ARBA" id="ARBA00001946"/>
    </source>
</evidence>
<dbReference type="InterPro" id="IPR020476">
    <property type="entry name" value="Nudix_hydrolase"/>
</dbReference>
<organism evidence="5 6">
    <name type="scientific">Parvularcula lutaonensis</name>
    <dbReference type="NCBI Taxonomy" id="491923"/>
    <lineage>
        <taxon>Bacteria</taxon>
        <taxon>Pseudomonadati</taxon>
        <taxon>Pseudomonadota</taxon>
        <taxon>Alphaproteobacteria</taxon>
        <taxon>Parvularculales</taxon>
        <taxon>Parvularculaceae</taxon>
        <taxon>Parvularcula</taxon>
    </lineage>
</organism>
<dbReference type="PANTHER" id="PTHR43736:SF1">
    <property type="entry name" value="DIHYDRONEOPTERIN TRIPHOSPHATE DIPHOSPHATASE"/>
    <property type="match status" value="1"/>
</dbReference>
<dbReference type="PROSITE" id="PS51462">
    <property type="entry name" value="NUDIX"/>
    <property type="match status" value="1"/>
</dbReference>
<dbReference type="PRINTS" id="PR00502">
    <property type="entry name" value="NUDIXFAMILY"/>
</dbReference>
<comment type="caution">
    <text evidence="5">The sequence shown here is derived from an EMBL/GenBank/DDBJ whole genome shotgun (WGS) entry which is preliminary data.</text>
</comment>
<dbReference type="CDD" id="cd04673">
    <property type="entry name" value="NUDIX_ADPRase"/>
    <property type="match status" value="1"/>
</dbReference>
<evidence type="ECO:0000256" key="2">
    <source>
        <dbReference type="ARBA" id="ARBA00022801"/>
    </source>
</evidence>
<proteinExistence type="inferred from homology"/>
<dbReference type="Gene3D" id="3.90.79.10">
    <property type="entry name" value="Nucleoside Triphosphate Pyrophosphohydrolase"/>
    <property type="match status" value="1"/>
</dbReference>
<reference evidence="6" key="1">
    <citation type="journal article" date="2019" name="Int. J. Syst. Evol. Microbiol.">
        <title>The Global Catalogue of Microorganisms (GCM) 10K type strain sequencing project: providing services to taxonomists for standard genome sequencing and annotation.</title>
        <authorList>
            <consortium name="The Broad Institute Genomics Platform"/>
            <consortium name="The Broad Institute Genome Sequencing Center for Infectious Disease"/>
            <person name="Wu L."/>
            <person name="Ma J."/>
        </authorList>
    </citation>
    <scope>NUCLEOTIDE SEQUENCE [LARGE SCALE GENOMIC DNA]</scope>
    <source>
        <strain evidence="6">KCTC 22245</strain>
    </source>
</reference>
<evidence type="ECO:0000313" key="5">
    <source>
        <dbReference type="EMBL" id="MFC3303071.1"/>
    </source>
</evidence>
<name>A0ABV7MCZ2_9PROT</name>
<dbReference type="RefSeq" id="WP_189575252.1">
    <property type="nucleotide sequence ID" value="NZ_BMXU01000002.1"/>
</dbReference>
<dbReference type="Proteomes" id="UP001595607">
    <property type="component" value="Unassembled WGS sequence"/>
</dbReference>
<comment type="cofactor">
    <cofactor evidence="1">
        <name>Mg(2+)</name>
        <dbReference type="ChEBI" id="CHEBI:18420"/>
    </cofactor>
</comment>